<proteinExistence type="predicted"/>
<name>A0A1H3GSA9_9PSED</name>
<reference evidence="2 3" key="1">
    <citation type="submission" date="2016-10" db="EMBL/GenBank/DDBJ databases">
        <authorList>
            <person name="de Groot N.N."/>
        </authorList>
    </citation>
    <scope>NUCLEOTIDE SEQUENCE [LARGE SCALE GENOMIC DNA]</scope>
    <source>
        <strain evidence="2 3">ICMP 14252</strain>
    </source>
</reference>
<evidence type="ECO:0000256" key="1">
    <source>
        <dbReference type="SAM" id="SignalP"/>
    </source>
</evidence>
<keyword evidence="1" id="KW-0732">Signal</keyword>
<dbReference type="Pfam" id="PF10976">
    <property type="entry name" value="DUF2790"/>
    <property type="match status" value="1"/>
</dbReference>
<dbReference type="AlphaFoldDB" id="A0A1H3GSA9"/>
<dbReference type="InterPro" id="IPR021245">
    <property type="entry name" value="DUF2790"/>
</dbReference>
<organism evidence="2 3">
    <name type="scientific">Pseudomonas salomonii</name>
    <dbReference type="NCBI Taxonomy" id="191391"/>
    <lineage>
        <taxon>Bacteria</taxon>
        <taxon>Pseudomonadati</taxon>
        <taxon>Pseudomonadota</taxon>
        <taxon>Gammaproteobacteria</taxon>
        <taxon>Pseudomonadales</taxon>
        <taxon>Pseudomonadaceae</taxon>
        <taxon>Pseudomonas</taxon>
    </lineage>
</organism>
<dbReference type="Proteomes" id="UP000182902">
    <property type="component" value="Unassembled WGS sequence"/>
</dbReference>
<feature type="chain" id="PRO_5010370831" description="DUF2790 domain-containing protein" evidence="1">
    <location>
        <begin position="20"/>
        <end position="88"/>
    </location>
</feature>
<evidence type="ECO:0008006" key="4">
    <source>
        <dbReference type="Google" id="ProtNLM"/>
    </source>
</evidence>
<gene>
    <name evidence="2" type="ORF">SAMN05216247_102531</name>
</gene>
<dbReference type="RefSeq" id="WP_065930164.1">
    <property type="nucleotide sequence ID" value="NZ_FNOX01000002.1"/>
</dbReference>
<protein>
    <recommendedName>
        <fullName evidence="4">DUF2790 domain-containing protein</fullName>
    </recommendedName>
</protein>
<evidence type="ECO:0000313" key="3">
    <source>
        <dbReference type="Proteomes" id="UP000182902"/>
    </source>
</evidence>
<sequence length="88" mass="9587">MKMSIAILALFGFSTMVMAQEGTAPVQDQHVPVEQYSYSTHLDVAKVISQTEVADVCGVVPMRMTYEDSQGKRHILAYEVMGTGCSNG</sequence>
<dbReference type="EMBL" id="FNOX01000002">
    <property type="protein sequence ID" value="SDY05538.1"/>
    <property type="molecule type" value="Genomic_DNA"/>
</dbReference>
<dbReference type="Gene3D" id="2.30.140.50">
    <property type="entry name" value="Protein of unknown function DUF2790"/>
    <property type="match status" value="1"/>
</dbReference>
<accession>A0A1H3GSA9</accession>
<feature type="signal peptide" evidence="1">
    <location>
        <begin position="1"/>
        <end position="19"/>
    </location>
</feature>
<evidence type="ECO:0000313" key="2">
    <source>
        <dbReference type="EMBL" id="SDY05538.1"/>
    </source>
</evidence>